<gene>
    <name evidence="8" type="ORF">PV383_00410</name>
</gene>
<dbReference type="PROSITE" id="PS00107">
    <property type="entry name" value="PROTEIN_KINASE_ATP"/>
    <property type="match status" value="1"/>
</dbReference>
<dbReference type="InterPro" id="IPR011009">
    <property type="entry name" value="Kinase-like_dom_sf"/>
</dbReference>
<evidence type="ECO:0000256" key="5">
    <source>
        <dbReference type="PROSITE-ProRule" id="PRU10141"/>
    </source>
</evidence>
<keyword evidence="4 5" id="KW-0067">ATP-binding</keyword>
<keyword evidence="1" id="KW-0808">Transferase</keyword>
<dbReference type="Proteomes" id="UP001282474">
    <property type="component" value="Unassembled WGS sequence"/>
</dbReference>
<dbReference type="Gene3D" id="3.30.200.20">
    <property type="entry name" value="Phosphorylase Kinase, domain 1"/>
    <property type="match status" value="1"/>
</dbReference>
<dbReference type="CDD" id="cd14014">
    <property type="entry name" value="STKc_PknB_like"/>
    <property type="match status" value="1"/>
</dbReference>
<dbReference type="InterPro" id="IPR018391">
    <property type="entry name" value="PQQ_b-propeller_rpt"/>
</dbReference>
<evidence type="ECO:0000256" key="3">
    <source>
        <dbReference type="ARBA" id="ARBA00022777"/>
    </source>
</evidence>
<name>A0ABU4MET4_9ACTN</name>
<evidence type="ECO:0000256" key="6">
    <source>
        <dbReference type="SAM" id="MobiDB-lite"/>
    </source>
</evidence>
<feature type="domain" description="Protein kinase" evidence="7">
    <location>
        <begin position="18"/>
        <end position="274"/>
    </location>
</feature>
<dbReference type="Gene3D" id="1.10.510.10">
    <property type="entry name" value="Transferase(Phosphotransferase) domain 1"/>
    <property type="match status" value="1"/>
</dbReference>
<protein>
    <submittedName>
        <fullName evidence="8">Serine/threonine-protein kinase</fullName>
    </submittedName>
</protein>
<dbReference type="PROSITE" id="PS00108">
    <property type="entry name" value="PROTEIN_KINASE_ST"/>
    <property type="match status" value="1"/>
</dbReference>
<keyword evidence="9" id="KW-1185">Reference proteome</keyword>
<feature type="region of interest" description="Disordered" evidence="6">
    <location>
        <begin position="392"/>
        <end position="413"/>
    </location>
</feature>
<dbReference type="InterPro" id="IPR002372">
    <property type="entry name" value="PQQ_rpt_dom"/>
</dbReference>
<feature type="region of interest" description="Disordered" evidence="6">
    <location>
        <begin position="336"/>
        <end position="357"/>
    </location>
</feature>
<evidence type="ECO:0000256" key="1">
    <source>
        <dbReference type="ARBA" id="ARBA00022679"/>
    </source>
</evidence>
<dbReference type="InterPro" id="IPR011047">
    <property type="entry name" value="Quinoprotein_ADH-like_sf"/>
</dbReference>
<keyword evidence="3 8" id="KW-0418">Kinase</keyword>
<feature type="binding site" evidence="5">
    <location>
        <position position="46"/>
    </location>
    <ligand>
        <name>ATP</name>
        <dbReference type="ChEBI" id="CHEBI:30616"/>
    </ligand>
</feature>
<dbReference type="PANTHER" id="PTHR43289:SF34">
    <property type="entry name" value="SERINE_THREONINE-PROTEIN KINASE YBDM-RELATED"/>
    <property type="match status" value="1"/>
</dbReference>
<comment type="caution">
    <text evidence="8">The sequence shown here is derived from an EMBL/GenBank/DDBJ whole genome shotgun (WGS) entry which is preliminary data.</text>
</comment>
<dbReference type="SMART" id="SM00564">
    <property type="entry name" value="PQQ"/>
    <property type="match status" value="7"/>
</dbReference>
<sequence length="754" mass="77573">MHGVRALRETDPRRIGPYEVRGRLGAGGMGEVYLAEARPGVLLAVKVVRGEHAEDRTFRARFRHEVRAAQTVGGAGTYTARVVDADTETERPWMATEFVDGPNLRDAVLDRGALPERAVRVLAAALGEALVAIHARGMVHRDLKPSNILLAADGPRVIDFGIVRALEGTALTRTGAVVGSVGHVSPEQIRNGAEVGPPSDVFSLGTVLAYAAAGREPFGEGKDAVVLMRILTGDFDLSGVPNGVRPLVESCLRAEPADRPTPGEILAAAGHTTASLRQDMRAGWFTAATGRPLTEGSDAEPAGRADGPGSGHRWLPGRDSGERESGVEYVAPLTVTDVPVPEPAGEPRPAADVAVRPPASRRAVLRALAGGATVAAVGGAVGGWWWLREPGSGSDPAGGKESGGASASASASRTGGAVPASLAWRARIGQVVDTSGPCGALSPDGKTLYVSVEGKGVYALAADDGVVRWTAPFASEELEFLPMSPPAVAPDGTVLVVTSPGGSSPGTLWALGPDGDVRWSREGDRLHTEVPVIAGELVLVTYGDGVGAGGVRAYGTDGDVVWTAPVPGGPDVAPLVVGDTAYVGGYDDRLHALSVADGSVTWKADLKSEVARPAYLFEILAVSTNDDGNILYGVDGDGRRVWTAHGRGGGYASTTVSVGDVFVAAQADMLVATGADGSSRWTYPAIGPLPTPVERAGVLYLRSGSELHAIDGEGLRLWRLTVGSQDGNGSSPVVGAGRLYTVTSAGIAAVELGS</sequence>
<dbReference type="SMART" id="SM00220">
    <property type="entry name" value="S_TKc"/>
    <property type="match status" value="1"/>
</dbReference>
<dbReference type="SUPFAM" id="SSF56112">
    <property type="entry name" value="Protein kinase-like (PK-like)"/>
    <property type="match status" value="1"/>
</dbReference>
<dbReference type="PROSITE" id="PS50011">
    <property type="entry name" value="PROTEIN_KINASE_DOM"/>
    <property type="match status" value="1"/>
</dbReference>
<organism evidence="8 9">
    <name type="scientific">Streptomyces caniscabiei</name>
    <dbReference type="NCBI Taxonomy" id="2746961"/>
    <lineage>
        <taxon>Bacteria</taxon>
        <taxon>Bacillati</taxon>
        <taxon>Actinomycetota</taxon>
        <taxon>Actinomycetes</taxon>
        <taxon>Kitasatosporales</taxon>
        <taxon>Streptomycetaceae</taxon>
        <taxon>Streptomyces</taxon>
    </lineage>
</organism>
<dbReference type="PANTHER" id="PTHR43289">
    <property type="entry name" value="MITOGEN-ACTIVATED PROTEIN KINASE KINASE KINASE 20-RELATED"/>
    <property type="match status" value="1"/>
</dbReference>
<evidence type="ECO:0000259" key="7">
    <source>
        <dbReference type="PROSITE" id="PS50011"/>
    </source>
</evidence>
<dbReference type="Pfam" id="PF00069">
    <property type="entry name" value="Pkinase"/>
    <property type="match status" value="1"/>
</dbReference>
<evidence type="ECO:0000256" key="2">
    <source>
        <dbReference type="ARBA" id="ARBA00022741"/>
    </source>
</evidence>
<dbReference type="InterPro" id="IPR015943">
    <property type="entry name" value="WD40/YVTN_repeat-like_dom_sf"/>
</dbReference>
<dbReference type="EMBL" id="JARAWJ010000001">
    <property type="protein sequence ID" value="MDX3035632.1"/>
    <property type="molecule type" value="Genomic_DNA"/>
</dbReference>
<evidence type="ECO:0000313" key="9">
    <source>
        <dbReference type="Proteomes" id="UP001282474"/>
    </source>
</evidence>
<reference evidence="8 9" key="1">
    <citation type="journal article" date="2023" name="Microb. Genom.">
        <title>Mesoterricola silvestris gen. nov., sp. nov., Mesoterricola sediminis sp. nov., Geothrix oryzae sp. nov., Geothrix edaphica sp. nov., Geothrix rubra sp. nov., and Geothrix limicola sp. nov., six novel members of Acidobacteriota isolated from soils.</title>
        <authorList>
            <person name="Weisberg A.J."/>
            <person name="Pearce E."/>
            <person name="Kramer C.G."/>
            <person name="Chang J.H."/>
            <person name="Clarke C.R."/>
        </authorList>
    </citation>
    <scope>NUCLEOTIDE SEQUENCE [LARGE SCALE GENOMIC DNA]</scope>
    <source>
        <strain evidence="8 9">NE20-4-1</strain>
    </source>
</reference>
<dbReference type="Pfam" id="PF13360">
    <property type="entry name" value="PQQ_2"/>
    <property type="match status" value="2"/>
</dbReference>
<dbReference type="RefSeq" id="WP_237310607.1">
    <property type="nucleotide sequence ID" value="NZ_JABXWF010000004.1"/>
</dbReference>
<dbReference type="GO" id="GO:0016301">
    <property type="term" value="F:kinase activity"/>
    <property type="evidence" value="ECO:0007669"/>
    <property type="project" value="UniProtKB-KW"/>
</dbReference>
<accession>A0ABU4MET4</accession>
<feature type="region of interest" description="Disordered" evidence="6">
    <location>
        <begin position="290"/>
        <end position="324"/>
    </location>
</feature>
<dbReference type="Gene3D" id="2.130.10.10">
    <property type="entry name" value="YVTN repeat-like/Quinoprotein amine dehydrogenase"/>
    <property type="match status" value="2"/>
</dbReference>
<proteinExistence type="predicted"/>
<evidence type="ECO:0000256" key="4">
    <source>
        <dbReference type="ARBA" id="ARBA00022840"/>
    </source>
</evidence>
<feature type="compositionally biased region" description="Low complexity" evidence="6">
    <location>
        <begin position="348"/>
        <end position="357"/>
    </location>
</feature>
<dbReference type="InterPro" id="IPR000719">
    <property type="entry name" value="Prot_kinase_dom"/>
</dbReference>
<dbReference type="InterPro" id="IPR017441">
    <property type="entry name" value="Protein_kinase_ATP_BS"/>
</dbReference>
<dbReference type="InterPro" id="IPR008271">
    <property type="entry name" value="Ser/Thr_kinase_AS"/>
</dbReference>
<evidence type="ECO:0000313" key="8">
    <source>
        <dbReference type="EMBL" id="MDX3035632.1"/>
    </source>
</evidence>
<keyword evidence="2 5" id="KW-0547">Nucleotide-binding</keyword>
<dbReference type="SUPFAM" id="SSF50998">
    <property type="entry name" value="Quinoprotein alcohol dehydrogenase-like"/>
    <property type="match status" value="1"/>
</dbReference>
<feature type="compositionally biased region" description="Low complexity" evidence="6">
    <location>
        <begin position="397"/>
        <end position="413"/>
    </location>
</feature>